<comment type="caution">
    <text evidence="4">The sequence shown here is derived from an EMBL/GenBank/DDBJ whole genome shotgun (WGS) entry which is preliminary data.</text>
</comment>
<dbReference type="EMBL" id="LXQA010140065">
    <property type="protein sequence ID" value="MCI24189.1"/>
    <property type="molecule type" value="Genomic_DNA"/>
</dbReference>
<evidence type="ECO:0000256" key="1">
    <source>
        <dbReference type="ARBA" id="ARBA00004604"/>
    </source>
</evidence>
<dbReference type="Pfam" id="PF04615">
    <property type="entry name" value="Utp14"/>
    <property type="match status" value="1"/>
</dbReference>
<protein>
    <submittedName>
        <fullName evidence="4">U3 small nucleolar RNA-associated-like protein</fullName>
    </submittedName>
</protein>
<evidence type="ECO:0000256" key="3">
    <source>
        <dbReference type="ARBA" id="ARBA00023242"/>
    </source>
</evidence>
<dbReference type="AlphaFoldDB" id="A0A392QJQ8"/>
<proteinExistence type="predicted"/>
<dbReference type="GO" id="GO:0006364">
    <property type="term" value="P:rRNA processing"/>
    <property type="evidence" value="ECO:0007669"/>
    <property type="project" value="InterPro"/>
</dbReference>
<dbReference type="InterPro" id="IPR006709">
    <property type="entry name" value="SSU_processome_Utp14"/>
</dbReference>
<organism evidence="4 5">
    <name type="scientific">Trifolium medium</name>
    <dbReference type="NCBI Taxonomy" id="97028"/>
    <lineage>
        <taxon>Eukaryota</taxon>
        <taxon>Viridiplantae</taxon>
        <taxon>Streptophyta</taxon>
        <taxon>Embryophyta</taxon>
        <taxon>Tracheophyta</taxon>
        <taxon>Spermatophyta</taxon>
        <taxon>Magnoliopsida</taxon>
        <taxon>eudicotyledons</taxon>
        <taxon>Gunneridae</taxon>
        <taxon>Pentapetalae</taxon>
        <taxon>rosids</taxon>
        <taxon>fabids</taxon>
        <taxon>Fabales</taxon>
        <taxon>Fabaceae</taxon>
        <taxon>Papilionoideae</taxon>
        <taxon>50 kb inversion clade</taxon>
        <taxon>NPAAA clade</taxon>
        <taxon>Hologalegina</taxon>
        <taxon>IRL clade</taxon>
        <taxon>Trifolieae</taxon>
        <taxon>Trifolium</taxon>
    </lineage>
</organism>
<comment type="subcellular location">
    <subcellularLocation>
        <location evidence="1">Nucleus</location>
        <location evidence="1">Nucleolus</location>
    </subcellularLocation>
</comment>
<reference evidence="4 5" key="1">
    <citation type="journal article" date="2018" name="Front. Plant Sci.">
        <title>Red Clover (Trifolium pratense) and Zigzag Clover (T. medium) - A Picture of Genomic Similarities and Differences.</title>
        <authorList>
            <person name="Dluhosova J."/>
            <person name="Istvanek J."/>
            <person name="Nedelnik J."/>
            <person name="Repkova J."/>
        </authorList>
    </citation>
    <scope>NUCLEOTIDE SEQUENCE [LARGE SCALE GENOMIC DNA]</scope>
    <source>
        <strain evidence="5">cv. 10/8</strain>
        <tissue evidence="4">Leaf</tissue>
    </source>
</reference>
<dbReference type="PANTHER" id="PTHR14150">
    <property type="entry name" value="U3 SMALL NUCLEOLAR RNA-ASSOCIATED PROTEIN 14"/>
    <property type="match status" value="1"/>
</dbReference>
<evidence type="ECO:0000256" key="2">
    <source>
        <dbReference type="ARBA" id="ARBA00022553"/>
    </source>
</evidence>
<dbReference type="Proteomes" id="UP000265520">
    <property type="component" value="Unassembled WGS sequence"/>
</dbReference>
<evidence type="ECO:0000313" key="5">
    <source>
        <dbReference type="Proteomes" id="UP000265520"/>
    </source>
</evidence>
<feature type="non-terminal residue" evidence="4">
    <location>
        <position position="1"/>
    </location>
</feature>
<keyword evidence="5" id="KW-1185">Reference proteome</keyword>
<sequence length="136" mass="15605">LLNPLSEEPEFAKLRKRNQLIEKHARTVHAPLPTAEQAKVDRKVAYEITKKQVTKWQPIIQRNREAPTIFFDENTDLGFSTIGAIASEFEPRTEFERKMAALVHNDKVIEAHNKDGSRLLELNKLNCFGCIIYGAF</sequence>
<name>A0A392QJQ8_9FABA</name>
<evidence type="ECO:0000313" key="4">
    <source>
        <dbReference type="EMBL" id="MCI24189.1"/>
    </source>
</evidence>
<dbReference type="PANTHER" id="PTHR14150:SF12">
    <property type="entry name" value="U3 SMALL NUCLEOLAR RNA-ASSOCIATED PROTEIN 14 HOMOLOG A"/>
    <property type="match status" value="1"/>
</dbReference>
<keyword evidence="2" id="KW-0597">Phosphoprotein</keyword>
<accession>A0A392QJQ8</accession>
<keyword evidence="3" id="KW-0539">Nucleus</keyword>
<dbReference type="GO" id="GO:0032040">
    <property type="term" value="C:small-subunit processome"/>
    <property type="evidence" value="ECO:0007669"/>
    <property type="project" value="InterPro"/>
</dbReference>